<feature type="region of interest" description="Disordered" evidence="2">
    <location>
        <begin position="1724"/>
        <end position="1751"/>
    </location>
</feature>
<feature type="compositionally biased region" description="Polar residues" evidence="2">
    <location>
        <begin position="2593"/>
        <end position="2610"/>
    </location>
</feature>
<evidence type="ECO:0000313" key="4">
    <source>
        <dbReference type="Proteomes" id="UP001153709"/>
    </source>
</evidence>
<feature type="region of interest" description="Disordered" evidence="2">
    <location>
        <begin position="1941"/>
        <end position="2061"/>
    </location>
</feature>
<feature type="region of interest" description="Disordered" evidence="2">
    <location>
        <begin position="2593"/>
        <end position="2643"/>
    </location>
</feature>
<feature type="region of interest" description="Disordered" evidence="2">
    <location>
        <begin position="248"/>
        <end position="307"/>
    </location>
</feature>
<evidence type="ECO:0000256" key="1">
    <source>
        <dbReference type="SAM" id="Coils"/>
    </source>
</evidence>
<feature type="compositionally biased region" description="Polar residues" evidence="2">
    <location>
        <begin position="2285"/>
        <end position="2298"/>
    </location>
</feature>
<feature type="compositionally biased region" description="Basic and acidic residues" evidence="2">
    <location>
        <begin position="1416"/>
        <end position="1433"/>
    </location>
</feature>
<feature type="compositionally biased region" description="Basic and acidic residues" evidence="2">
    <location>
        <begin position="1732"/>
        <end position="1746"/>
    </location>
</feature>
<feature type="compositionally biased region" description="Basic and acidic residues" evidence="2">
    <location>
        <begin position="982"/>
        <end position="1004"/>
    </location>
</feature>
<proteinExistence type="predicted"/>
<feature type="compositionally biased region" description="Basic and acidic residues" evidence="2">
    <location>
        <begin position="2048"/>
        <end position="2060"/>
    </location>
</feature>
<feature type="compositionally biased region" description="Polar residues" evidence="2">
    <location>
        <begin position="2154"/>
        <end position="2169"/>
    </location>
</feature>
<dbReference type="EMBL" id="OU898278">
    <property type="protein sequence ID" value="CAG9831375.1"/>
    <property type="molecule type" value="Genomic_DNA"/>
</dbReference>
<feature type="compositionally biased region" description="Polar residues" evidence="2">
    <location>
        <begin position="2242"/>
        <end position="2254"/>
    </location>
</feature>
<keyword evidence="4" id="KW-1185">Reference proteome</keyword>
<feature type="compositionally biased region" description="Basic and acidic residues" evidence="2">
    <location>
        <begin position="2611"/>
        <end position="2621"/>
    </location>
</feature>
<dbReference type="OrthoDB" id="6774072at2759"/>
<feature type="compositionally biased region" description="Basic residues" evidence="2">
    <location>
        <begin position="253"/>
        <end position="272"/>
    </location>
</feature>
<reference evidence="3" key="1">
    <citation type="submission" date="2022-01" db="EMBL/GenBank/DDBJ databases">
        <authorList>
            <person name="King R."/>
        </authorList>
    </citation>
    <scope>NUCLEOTIDE SEQUENCE</scope>
</reference>
<feature type="region of interest" description="Disordered" evidence="2">
    <location>
        <begin position="2154"/>
        <end position="2181"/>
    </location>
</feature>
<feature type="region of interest" description="Disordered" evidence="2">
    <location>
        <begin position="1414"/>
        <end position="1433"/>
    </location>
</feature>
<sequence>MYKFLSRHISKSHSATSNFTTIYRKVSKTQKKSCTVRKRSMSETSVKSEVEADVNVEKKPNEFAYEVKSGRTFPAVWTRNYNYHPIKKSIFFEKPKTAPQLRRLHGTSSKDVFTSGFYQINKKTTKQIPPFVRVTDIYRQAMECTNQYSNTERQKTRVTNNYSCVNLQLSPIKVEEFLHERNKTGSQKQRPRKKQIIQPKQLPQVQQKTKKAKTSACRNLKKPFEIKYPITNVKQKITFGKIHVSRSTDNKFEKKKKKETLHFAKRNGRNHKQISQERKISYNKSPDESNKGDTDKKNKLKPDKNAYQTLVNKNDKENKTKYQYLTKPNSNSDDYIASKILLESDSKVIQAVQKAENNKFVVPIKGNVNLKESVCTSEKVTRLRSTEKNKNTTKLVIENAMQHGIALPTKHFIDFKDQMEFTKRECRLAQVKPFSTNVASNSPQKNVNTKNFYGIRSRKPIEINSKNSSDLKYHQILKENKNSTSIDNTQKLKENDFKPLKEYIDVNKDTSYLLEDNKGKVIFFNNFQREKRHMQENDLIKDISYENTTRKDDTKTNQIFYKNADKTKVLNDILKEDAKVDYVKQHINTAKNAEKKSFNAVKQIGEEIVTIPRKNRAINKPIDARKLNFHERPFSRGKLRGEDLSKNEKQTCTKYKQKPSSYMELALLKDSSNREKHIYNNTHNILCPNTNAEQDENTINTNNEINKILASKDFILENGKMIFKIPKFRPKLSTPGNKDLYTEILDNSVQASNIVNSAEISFVGKQQLLKSVVKENISEKVLQIPKPSIKISLPNLVSSNHWSLLNKQKKQTLDNPIKINELEANKTLISDGDVCQIGAVTENIAKTISIKTDSQSTSGQKDDTIKNILRKPKIIIKFSHFGEKRKLDEHPIMVNKLDPQKKLKYNTDICNTFSSNKNISKIPSMEKEINHDKQDNETKVFSGKLSPITKMKLPNLREKYKLHVDPIKSYIDPCQSIILERNKVERPSIRKEPPPSNKKEDKDKKNPRKPKPAIRFPPSNHQEKPKLYDDPIKSKELGTKHELKFDTDLGQSDTAQQNKADKNVINNDCILRERLKSVIAYVKELQNKNKNNNLIKQEEQIDNLNTKSRKYSRLSQQVFDKYKNRSNENCFIEMEGSKKISEQLKKVLKLNSNELSVENIKAMGGLPTDHVTELNNMSTSKNQPLPPHIIRKIMKLKLKLDKGTNHKQVNENENVVSVVTKSQETSIQKPVLKPSHSDSSLMTMFLLEEDDEKNTVLLDKARPSTALDNIKKSKNDNVKKIPLKRMAEYARSPQKIKKSEEVIPELPKGKEILTKSMPKNIKTLDTAINKKSMQFEEKRNKTNINKIQDITLNPIDKIGSSKKLARTIYLETITINLIKKTQKMIHCEENYSAEKNKDVKYIIKDSIIKQHSSKTPTEKKLFSDGKGQSKKDNIKYANKTNNNATVKSKNKRTLDIIKSTQGSHTKIHCQQHLNDKMKPENVLEIVRDPDNKNKLFKTQIKKTPTNDIKDHSQAENRSLIKKSFNTRDICNISERVAKNRSRLKKSNVLLTKKNNKLNKIGHRVELQNNKVENKLVESKSKSVVAVIINKENTTNKTKFVYKKPYNESKNERNNSGINNIHKMDTTQVSQNYTFNHFKEAKENSKTTTEIKKTNYPIENTRSGEHLNEEIKTDKKFDNKITVKVSSKEDKKANNEKTNKKDKILFSKDSLVRIVVDVAEKKKPLSVLQTSKPSEEASQKNTPEKDTNGSFFKSNNILQSDLHLNAASKNYFNCDLKTSFNETIEDILKDTILDETKHPETLVMIDLRSNASEVKFLDISTKNDIGKSSSYKIIPKKSSKSLENINKQLNNYFSDYDYSYISRLAQKKKKDRKYGHSSNNEYCFKSHLSNEEKKVQNRSEQEFNNKMSEIKNTTSSISINEYINNESMRNFSSLSNEVTENISNTNRNTVTKKVRDKLKHSDANKNSINMYSKDPDKPIDDKPKEKVDKKANKSEKQKKTLDKKGNKSLNKSETKIVKAPSYFRGGRRYNKLSKPPTFSAGRSKNIQKGKAEKNQAKGETKNHKRRNGITFLLHNQLISDLDKLKLLRLIEKEDLDKMVEKLKINPNQVNDSDFYRVSSVEKELYNRKKSRDKMNRDFRKKMSDLLQKTKTVQYTGKSGTKSVAPTTSSSLKKRPVDMAGMPPKIKENEVSIKKNIQNNILKSPVHLLDVNKQSTTSNQIKTKNIVPIKIPSSKNLSKKQTEHSTYQTVDISSKENAVPLNKHSEKTNIERDYNIKSDNNKKRQTEPSTNQTIDLSSKENAVALNKHSEKTSTERDNTKSENIKKNDKGKENDKESPKASLNDTAETSEEPTNSSKSSEKTKEREFREVIREELNNIFENGPPNVNTQVNLVAKVEEIMDTNKTLWKFNKNFNKRLYDHFKVSSKTSPYVLKAPVTVEKELKTFSDIKRTDMWPEYQKKECVSILIPPRDLRRFLDSIKNNDVSTLLNKHDEQQKFEQKTELPRYYGPKITYMAVNKSETVPEFPYQASSMKPTRSNTLDINPINDKHVKATILKYLQDMQNIQNEIIKNMTNDTDPILQEPTSRQNCIDNASSLTSEQRSFSEKGSNTSLKETKTILEPKCNKKNPINKNVKNENDEKNPELK</sequence>
<feature type="compositionally biased region" description="Basic and acidic residues" evidence="2">
    <location>
        <begin position="1972"/>
        <end position="2015"/>
    </location>
</feature>
<feature type="compositionally biased region" description="Basic and acidic residues" evidence="2">
    <location>
        <begin position="2631"/>
        <end position="2643"/>
    </location>
</feature>
<feature type="compositionally biased region" description="Basic and acidic residues" evidence="2">
    <location>
        <begin position="2305"/>
        <end position="2336"/>
    </location>
</feature>
<dbReference type="Proteomes" id="UP001153709">
    <property type="component" value="Chromosome 3"/>
</dbReference>
<evidence type="ECO:0000313" key="3">
    <source>
        <dbReference type="EMBL" id="CAG9831375.1"/>
    </source>
</evidence>
<gene>
    <name evidence="3" type="ORF">DIABBA_LOCUS4973</name>
</gene>
<feature type="region of interest" description="Disordered" evidence="2">
    <location>
        <begin position="982"/>
        <end position="1031"/>
    </location>
</feature>
<feature type="compositionally biased region" description="Basic and acidic residues" evidence="2">
    <location>
        <begin position="1021"/>
        <end position="1031"/>
    </location>
</feature>
<feature type="compositionally biased region" description="Basic and acidic residues" evidence="2">
    <location>
        <begin position="274"/>
        <end position="304"/>
    </location>
</feature>
<feature type="region of interest" description="Disordered" evidence="2">
    <location>
        <begin position="2230"/>
        <end position="2364"/>
    </location>
</feature>
<protein>
    <submittedName>
        <fullName evidence="3">Uncharacterized protein</fullName>
    </submittedName>
</protein>
<feature type="compositionally biased region" description="Low complexity" evidence="2">
    <location>
        <begin position="196"/>
        <end position="207"/>
    </location>
</feature>
<feature type="compositionally biased region" description="Basic and acidic residues" evidence="2">
    <location>
        <begin position="2261"/>
        <end position="2284"/>
    </location>
</feature>
<feature type="region of interest" description="Disordered" evidence="2">
    <location>
        <begin position="181"/>
        <end position="216"/>
    </location>
</feature>
<name>A0A9N9SXR0_DIABA</name>
<accession>A0A9N9SXR0</accession>
<evidence type="ECO:0000256" key="2">
    <source>
        <dbReference type="SAM" id="MobiDB-lite"/>
    </source>
</evidence>
<organism evidence="3 4">
    <name type="scientific">Diabrotica balteata</name>
    <name type="common">Banded cucumber beetle</name>
    <dbReference type="NCBI Taxonomy" id="107213"/>
    <lineage>
        <taxon>Eukaryota</taxon>
        <taxon>Metazoa</taxon>
        <taxon>Ecdysozoa</taxon>
        <taxon>Arthropoda</taxon>
        <taxon>Hexapoda</taxon>
        <taxon>Insecta</taxon>
        <taxon>Pterygota</taxon>
        <taxon>Neoptera</taxon>
        <taxon>Endopterygota</taxon>
        <taxon>Coleoptera</taxon>
        <taxon>Polyphaga</taxon>
        <taxon>Cucujiformia</taxon>
        <taxon>Chrysomeloidea</taxon>
        <taxon>Chrysomelidae</taxon>
        <taxon>Galerucinae</taxon>
        <taxon>Diabroticina</taxon>
        <taxon>Diabroticites</taxon>
        <taxon>Diabrotica</taxon>
    </lineage>
</organism>
<feature type="coiled-coil region" evidence="1">
    <location>
        <begin position="1087"/>
        <end position="1114"/>
    </location>
</feature>
<keyword evidence="1" id="KW-0175">Coiled coil</keyword>